<evidence type="ECO:0000313" key="2">
    <source>
        <dbReference type="EMBL" id="WAQ88942.1"/>
    </source>
</evidence>
<dbReference type="Proteomes" id="UP001164743">
    <property type="component" value="Chromosome 10A"/>
</dbReference>
<proteinExistence type="predicted"/>
<organism evidence="2 3">
    <name type="scientific">Puccinia triticina</name>
    <dbReference type="NCBI Taxonomy" id="208348"/>
    <lineage>
        <taxon>Eukaryota</taxon>
        <taxon>Fungi</taxon>
        <taxon>Dikarya</taxon>
        <taxon>Basidiomycota</taxon>
        <taxon>Pucciniomycotina</taxon>
        <taxon>Pucciniomycetes</taxon>
        <taxon>Pucciniales</taxon>
        <taxon>Pucciniaceae</taxon>
        <taxon>Puccinia</taxon>
    </lineage>
</organism>
<sequence length="201" mass="22688">MLAYYIHFAFIALFNHLAAESTSIKCNPDIDPHRPVRKEECLKAISQIVYNPDNTLDLASKLADYTYGECNISIYNELGSRITKSEVEARFNEILEKCRYDAGGTTTHSKDPIWFYTGIRALGGFQSWDSDFPARLPTCAINDDNAKPLTKDDCMKALDAVATDSTGRLLTDDFKLTDSVEKTYKTCTINVYTYDYSILEV</sequence>
<dbReference type="RefSeq" id="XP_053024497.1">
    <property type="nucleotide sequence ID" value="XM_053160532.1"/>
</dbReference>
<keyword evidence="3" id="KW-1185">Reference proteome</keyword>
<protein>
    <recommendedName>
        <fullName evidence="4">Secreted protein</fullName>
    </recommendedName>
</protein>
<feature type="signal peptide" evidence="1">
    <location>
        <begin position="1"/>
        <end position="19"/>
    </location>
</feature>
<evidence type="ECO:0000256" key="1">
    <source>
        <dbReference type="SAM" id="SignalP"/>
    </source>
</evidence>
<accession>A0ABY7CWW6</accession>
<dbReference type="GeneID" id="77801427"/>
<evidence type="ECO:0008006" key="4">
    <source>
        <dbReference type="Google" id="ProtNLM"/>
    </source>
</evidence>
<feature type="chain" id="PRO_5046251001" description="Secreted protein" evidence="1">
    <location>
        <begin position="20"/>
        <end position="201"/>
    </location>
</feature>
<reference evidence="2" key="1">
    <citation type="submission" date="2022-10" db="EMBL/GenBank/DDBJ databases">
        <title>Puccinia triticina Genome sequencing and assembly.</title>
        <authorList>
            <person name="Li C."/>
        </authorList>
    </citation>
    <scope>NUCLEOTIDE SEQUENCE</scope>
    <source>
        <strain evidence="2">Pt15</strain>
    </source>
</reference>
<gene>
    <name evidence="2" type="ORF">PtA15_10A365</name>
</gene>
<name>A0ABY7CWW6_9BASI</name>
<evidence type="ECO:0000313" key="3">
    <source>
        <dbReference type="Proteomes" id="UP001164743"/>
    </source>
</evidence>
<dbReference type="EMBL" id="CP110430">
    <property type="protein sequence ID" value="WAQ88942.1"/>
    <property type="molecule type" value="Genomic_DNA"/>
</dbReference>
<keyword evidence="1" id="KW-0732">Signal</keyword>